<keyword evidence="6 8" id="KW-1133">Transmembrane helix</keyword>
<feature type="transmembrane region" description="Helical" evidence="8">
    <location>
        <begin position="13"/>
        <end position="32"/>
    </location>
</feature>
<keyword evidence="4" id="KW-1003">Cell membrane</keyword>
<evidence type="ECO:0000256" key="5">
    <source>
        <dbReference type="ARBA" id="ARBA00022692"/>
    </source>
</evidence>
<comment type="subcellular location">
    <subcellularLocation>
        <location evidence="1">Cell membrane</location>
        <topology evidence="1">Multi-pass membrane protein</topology>
    </subcellularLocation>
</comment>
<dbReference type="STRING" id="1034346.GCA_000313565_02776"/>
<feature type="transmembrane region" description="Helical" evidence="8">
    <location>
        <begin position="38"/>
        <end position="66"/>
    </location>
</feature>
<evidence type="ECO:0000313" key="9">
    <source>
        <dbReference type="EMBL" id="PXX77861.1"/>
    </source>
</evidence>
<feature type="transmembrane region" description="Helical" evidence="8">
    <location>
        <begin position="78"/>
        <end position="103"/>
    </location>
</feature>
<evidence type="ECO:0000256" key="6">
    <source>
        <dbReference type="ARBA" id="ARBA00022989"/>
    </source>
</evidence>
<dbReference type="GeneID" id="94442038"/>
<dbReference type="InterPro" id="IPR002549">
    <property type="entry name" value="AI-2E-like"/>
</dbReference>
<protein>
    <submittedName>
        <fullName evidence="9">Putative PurR-regulated permease PerM</fullName>
    </submittedName>
</protein>
<keyword evidence="7 8" id="KW-0472">Membrane</keyword>
<keyword evidence="10" id="KW-1185">Reference proteome</keyword>
<feature type="transmembrane region" description="Helical" evidence="8">
    <location>
        <begin position="164"/>
        <end position="187"/>
    </location>
</feature>
<dbReference type="RefSeq" id="WP_022939058.1">
    <property type="nucleotide sequence ID" value="NZ_CABKRQ010000007.1"/>
</dbReference>
<dbReference type="Proteomes" id="UP000247612">
    <property type="component" value="Unassembled WGS sequence"/>
</dbReference>
<name>A0A2V2FFI6_9FIRM</name>
<dbReference type="GO" id="GO:0055085">
    <property type="term" value="P:transmembrane transport"/>
    <property type="evidence" value="ECO:0007669"/>
    <property type="project" value="TreeGrafter"/>
</dbReference>
<dbReference type="Pfam" id="PF01594">
    <property type="entry name" value="AI-2E_transport"/>
    <property type="match status" value="1"/>
</dbReference>
<comment type="similarity">
    <text evidence="2">Belongs to the autoinducer-2 exporter (AI-2E) (TC 2.A.86) family.</text>
</comment>
<dbReference type="AlphaFoldDB" id="A0A2V2FFI6"/>
<accession>A0A2V2FFI6</accession>
<proteinExistence type="inferred from homology"/>
<feature type="transmembrane region" description="Helical" evidence="8">
    <location>
        <begin position="285"/>
        <end position="304"/>
    </location>
</feature>
<feature type="transmembrane region" description="Helical" evidence="8">
    <location>
        <begin position="248"/>
        <end position="273"/>
    </location>
</feature>
<dbReference type="PANTHER" id="PTHR21716:SF53">
    <property type="entry name" value="PERMEASE PERM-RELATED"/>
    <property type="match status" value="1"/>
</dbReference>
<sequence length="360" mass="40413">MLRRLIDKVDEKVNVKLLVKIMLLLLILYLLQETDRVWGTWVTTLISILKPFLIGFVVAYVLHPLIDFLKEHKVKGSLAVVLVLLGFIVVIILLMLVLIPLLYDKILEFGNSLIYAVQWIIDFITTNIETEELSIVNTVGDYVTNFIKQWQSWLPQITNALPSVFNSLLSVFSTVAFSLIIGIYMLFDFDRIKNCIRKGALMLMPRSEKYITEIDLNLTVYLKSLVILMIIKFFEYGLLYFLVGHNDWLIVALLTSIGLIIPYFGSTVANCIGILTGLTLSPIRFICLCLGIVVLSAVDGYVIGPLVHQKRSALGPLISLFAVFAGGIIAGVWGITLAVPVALSIRSVFEVYSEEQEEHA</sequence>
<evidence type="ECO:0000256" key="3">
    <source>
        <dbReference type="ARBA" id="ARBA00022448"/>
    </source>
</evidence>
<keyword evidence="3" id="KW-0813">Transport</keyword>
<comment type="caution">
    <text evidence="9">The sequence shown here is derived from an EMBL/GenBank/DDBJ whole genome shotgun (WGS) entry which is preliminary data.</text>
</comment>
<feature type="transmembrane region" description="Helical" evidence="8">
    <location>
        <begin position="220"/>
        <end position="242"/>
    </location>
</feature>
<dbReference type="OrthoDB" id="9793390at2"/>
<dbReference type="EMBL" id="QJKH01000009">
    <property type="protein sequence ID" value="PXX77861.1"/>
    <property type="molecule type" value="Genomic_DNA"/>
</dbReference>
<reference evidence="9 10" key="1">
    <citation type="submission" date="2018-05" db="EMBL/GenBank/DDBJ databases">
        <title>Genomic Encyclopedia of Type Strains, Phase IV (KMG-IV): sequencing the most valuable type-strain genomes for metagenomic binning, comparative biology and taxonomic classification.</title>
        <authorList>
            <person name="Goeker M."/>
        </authorList>
    </citation>
    <scope>NUCLEOTIDE SEQUENCE [LARGE SCALE GENOMIC DNA]</scope>
    <source>
        <strain evidence="9 10">JC118</strain>
    </source>
</reference>
<evidence type="ECO:0000256" key="8">
    <source>
        <dbReference type="SAM" id="Phobius"/>
    </source>
</evidence>
<evidence type="ECO:0000313" key="10">
    <source>
        <dbReference type="Proteomes" id="UP000247612"/>
    </source>
</evidence>
<organism evidence="9 10">
    <name type="scientific">Dielma fastidiosa</name>
    <dbReference type="NCBI Taxonomy" id="1034346"/>
    <lineage>
        <taxon>Bacteria</taxon>
        <taxon>Bacillati</taxon>
        <taxon>Bacillota</taxon>
        <taxon>Erysipelotrichia</taxon>
        <taxon>Erysipelotrichales</taxon>
        <taxon>Erysipelotrichaceae</taxon>
        <taxon>Dielma</taxon>
    </lineage>
</organism>
<dbReference type="PANTHER" id="PTHR21716">
    <property type="entry name" value="TRANSMEMBRANE PROTEIN"/>
    <property type="match status" value="1"/>
</dbReference>
<evidence type="ECO:0000256" key="2">
    <source>
        <dbReference type="ARBA" id="ARBA00009773"/>
    </source>
</evidence>
<feature type="transmembrane region" description="Helical" evidence="8">
    <location>
        <begin position="316"/>
        <end position="343"/>
    </location>
</feature>
<gene>
    <name evidence="9" type="ORF">DES51_109115</name>
</gene>
<evidence type="ECO:0000256" key="1">
    <source>
        <dbReference type="ARBA" id="ARBA00004651"/>
    </source>
</evidence>
<keyword evidence="5 8" id="KW-0812">Transmembrane</keyword>
<dbReference type="GO" id="GO:0005886">
    <property type="term" value="C:plasma membrane"/>
    <property type="evidence" value="ECO:0007669"/>
    <property type="project" value="UniProtKB-SubCell"/>
</dbReference>
<evidence type="ECO:0000256" key="7">
    <source>
        <dbReference type="ARBA" id="ARBA00023136"/>
    </source>
</evidence>
<evidence type="ECO:0000256" key="4">
    <source>
        <dbReference type="ARBA" id="ARBA00022475"/>
    </source>
</evidence>